<organism evidence="3">
    <name type="scientific">marine metagenome</name>
    <dbReference type="NCBI Taxonomy" id="408172"/>
    <lineage>
        <taxon>unclassified sequences</taxon>
        <taxon>metagenomes</taxon>
        <taxon>ecological metagenomes</taxon>
    </lineage>
</organism>
<dbReference type="InterPro" id="IPR010656">
    <property type="entry name" value="DctM"/>
</dbReference>
<evidence type="ECO:0000256" key="1">
    <source>
        <dbReference type="SAM" id="Phobius"/>
    </source>
</evidence>
<feature type="transmembrane region" description="Helical" evidence="1">
    <location>
        <begin position="324"/>
        <end position="346"/>
    </location>
</feature>
<feature type="transmembrane region" description="Helical" evidence="1">
    <location>
        <begin position="430"/>
        <end position="451"/>
    </location>
</feature>
<feature type="transmembrane region" description="Helical" evidence="1">
    <location>
        <begin position="293"/>
        <end position="317"/>
    </location>
</feature>
<accession>A0A381T169</accession>
<evidence type="ECO:0000313" key="3">
    <source>
        <dbReference type="EMBL" id="SVA08437.1"/>
    </source>
</evidence>
<dbReference type="PANTHER" id="PTHR43849">
    <property type="entry name" value="BLL3936 PROTEIN"/>
    <property type="match status" value="1"/>
</dbReference>
<dbReference type="Pfam" id="PF06808">
    <property type="entry name" value="DctM"/>
    <property type="match status" value="1"/>
</dbReference>
<feature type="transmembrane region" description="Helical" evidence="1">
    <location>
        <begin position="43"/>
        <end position="61"/>
    </location>
</feature>
<reference evidence="3" key="1">
    <citation type="submission" date="2018-05" db="EMBL/GenBank/DDBJ databases">
        <authorList>
            <person name="Lanie J.A."/>
            <person name="Ng W.-L."/>
            <person name="Kazmierczak K.M."/>
            <person name="Andrzejewski T.M."/>
            <person name="Davidsen T.M."/>
            <person name="Wayne K.J."/>
            <person name="Tettelin H."/>
            <person name="Glass J.I."/>
            <person name="Rusch D."/>
            <person name="Podicherti R."/>
            <person name="Tsui H.-C.T."/>
            <person name="Winkler M.E."/>
        </authorList>
    </citation>
    <scope>NUCLEOTIDE SEQUENCE</scope>
</reference>
<dbReference type="EMBL" id="UINC01003688">
    <property type="protein sequence ID" value="SVA08437.1"/>
    <property type="molecule type" value="Genomic_DNA"/>
</dbReference>
<feature type="transmembrane region" description="Helical" evidence="1">
    <location>
        <begin position="493"/>
        <end position="523"/>
    </location>
</feature>
<feature type="transmembrane region" description="Helical" evidence="1">
    <location>
        <begin position="211"/>
        <end position="236"/>
    </location>
</feature>
<gene>
    <name evidence="3" type="ORF">METZ01_LOCUS61291</name>
</gene>
<dbReference type="NCBIfam" id="TIGR02123">
    <property type="entry name" value="TRAP_fused"/>
    <property type="match status" value="1"/>
</dbReference>
<feature type="transmembrane region" description="Helical" evidence="1">
    <location>
        <begin position="376"/>
        <end position="409"/>
    </location>
</feature>
<dbReference type="PANTHER" id="PTHR43849:SF2">
    <property type="entry name" value="BLL3936 PROTEIN"/>
    <property type="match status" value="1"/>
</dbReference>
<dbReference type="InterPro" id="IPR011853">
    <property type="entry name" value="TRAP_DctM-Dct_fused"/>
</dbReference>
<feature type="transmembrane region" description="Helical" evidence="1">
    <location>
        <begin position="153"/>
        <end position="174"/>
    </location>
</feature>
<feature type="transmembrane region" description="Helical" evidence="1">
    <location>
        <begin position="97"/>
        <end position="115"/>
    </location>
</feature>
<feature type="transmembrane region" description="Helical" evidence="1">
    <location>
        <begin position="257"/>
        <end position="281"/>
    </location>
</feature>
<feature type="transmembrane region" description="Helical" evidence="1">
    <location>
        <begin position="585"/>
        <end position="607"/>
    </location>
</feature>
<proteinExistence type="predicted"/>
<keyword evidence="1" id="KW-0472">Membrane</keyword>
<protein>
    <recommendedName>
        <fullName evidence="2">TRAP C4-dicarboxylate transport system permease DctM subunit domain-containing protein</fullName>
    </recommendedName>
</protein>
<name>A0A381T169_9ZZZZ</name>
<sequence length="653" mass="69353">MSGDNLRNPEQELTLEITEASLDFRKNPKDAVSTRTLTGSIDLIVTTLAMGLSLYALYWVVGIIQPQIYRVSFLLTTLVLIFLIFPAHARWQARITWSDWLLSSAAFVALVWPIIDFDRFVYRAATPTNTDLTLGIITTLLVLEATRRTVGPILPVTAVFFLLYAYLGPFLELIGLELIAHRGYDVARLIGTLYMTLEGIFGVPLNVTATFIILFTVFGAVLAHSGAGQFFITWTMAAFGRSNSGAGTGRTVTLSGFLLGTVSGSGVATTVTLGSIAWPLLKRAGFSAEVSGGILSASGIGAIMAPPTMGAAAFLIAEFLQITYLQVIVMAIVPACLYYLSIVLMIEADARRLKTKAVNMAVPSVGKLTRQSGYQFLPLLAIVIFLLSGMTPFRAVFLSTMLAIGLSFIQRENALTPKRLIAALEAGGRGVLPIAATTATAGIIVGVVTLTGLGLKIAGIIVAIADGSVFLTVIYSAVAVWMLGLAVPVTASYIIAAVMIAPALTLVGVPVFAAHMFIFYYAVLSEVSPPTALSPFAAAAITGGNPFKTMMLTWKYTLPAFLVPFAFTLSPEGTGVLLQAPVTHIIRTVGTAVIGVSALAMGLGGWLVRPTTMVERVMAVAGGLLLFYATTVTDIIGLSFFGAAITLHLFRKN</sequence>
<feature type="transmembrane region" description="Helical" evidence="1">
    <location>
        <begin position="556"/>
        <end position="578"/>
    </location>
</feature>
<feature type="transmembrane region" description="Helical" evidence="1">
    <location>
        <begin position="627"/>
        <end position="650"/>
    </location>
</feature>
<dbReference type="AlphaFoldDB" id="A0A381T169"/>
<keyword evidence="1" id="KW-1133">Transmembrane helix</keyword>
<keyword evidence="1" id="KW-0812">Transmembrane</keyword>
<feature type="transmembrane region" description="Helical" evidence="1">
    <location>
        <begin position="67"/>
        <end position="85"/>
    </location>
</feature>
<feature type="domain" description="TRAP C4-dicarboxylate transport system permease DctM subunit" evidence="2">
    <location>
        <begin position="138"/>
        <end position="571"/>
    </location>
</feature>
<feature type="transmembrane region" description="Helical" evidence="1">
    <location>
        <begin position="457"/>
        <end position="481"/>
    </location>
</feature>
<evidence type="ECO:0000259" key="2">
    <source>
        <dbReference type="Pfam" id="PF06808"/>
    </source>
</evidence>